<proteinExistence type="predicted"/>
<keyword evidence="2" id="KW-1185">Reference proteome</keyword>
<protein>
    <submittedName>
        <fullName evidence="1">Uncharacterized protein</fullName>
    </submittedName>
</protein>
<evidence type="ECO:0000313" key="1">
    <source>
        <dbReference type="EMBL" id="TBU13417.1"/>
    </source>
</evidence>
<dbReference type="VEuPathDB" id="MicrosporidiaDB:CWI38_0436p0010"/>
<dbReference type="EMBL" id="PITK01000436">
    <property type="protein sequence ID" value="TBU13417.1"/>
    <property type="molecule type" value="Genomic_DNA"/>
</dbReference>
<sequence length="72" mass="8280">MNSILDKTKCEESWESASIDVIGGAEISKCKKYFTTYFKKRISLDEPKINIKKDSDLEEEYLMFEGAKGCVF</sequence>
<dbReference type="Proteomes" id="UP000292282">
    <property type="component" value="Unassembled WGS sequence"/>
</dbReference>
<gene>
    <name evidence="1" type="ORF">CWI38_0436p0010</name>
</gene>
<dbReference type="AlphaFoldDB" id="A0A4Q9LYP4"/>
<evidence type="ECO:0000313" key="2">
    <source>
        <dbReference type="Proteomes" id="UP000292282"/>
    </source>
</evidence>
<reference evidence="1 2" key="1">
    <citation type="submission" date="2017-12" db="EMBL/GenBank/DDBJ databases">
        <authorList>
            <person name="Pombert J.-F."/>
            <person name="Haag K.L."/>
            <person name="Ebert D."/>
        </authorList>
    </citation>
    <scope>NUCLEOTIDE SEQUENCE [LARGE SCALE GENOMIC DNA]</scope>
    <source>
        <strain evidence="1">IL-G-3</strain>
    </source>
</reference>
<accession>A0A4Q9LYP4</accession>
<name>A0A4Q9LYP4_9MICR</name>
<organism evidence="1 2">
    <name type="scientific">Hamiltosporidium tvaerminnensis</name>
    <dbReference type="NCBI Taxonomy" id="1176355"/>
    <lineage>
        <taxon>Eukaryota</taxon>
        <taxon>Fungi</taxon>
        <taxon>Fungi incertae sedis</taxon>
        <taxon>Microsporidia</taxon>
        <taxon>Dubosqiidae</taxon>
        <taxon>Hamiltosporidium</taxon>
    </lineage>
</organism>
<comment type="caution">
    <text evidence="1">The sequence shown here is derived from an EMBL/GenBank/DDBJ whole genome shotgun (WGS) entry which is preliminary data.</text>
</comment>